<dbReference type="InterPro" id="IPR051471">
    <property type="entry name" value="Bacterial_PTS_sugar_comp"/>
</dbReference>
<dbReference type="Pfam" id="PF03610">
    <property type="entry name" value="EIIA-man"/>
    <property type="match status" value="1"/>
</dbReference>
<dbReference type="EMBL" id="JAGQDD010000019">
    <property type="protein sequence ID" value="MBQ0932740.1"/>
    <property type="molecule type" value="Genomic_DNA"/>
</dbReference>
<dbReference type="GO" id="GO:0016740">
    <property type="term" value="F:transferase activity"/>
    <property type="evidence" value="ECO:0007669"/>
    <property type="project" value="UniProtKB-KW"/>
</dbReference>
<keyword evidence="3" id="KW-0732">Signal</keyword>
<gene>
    <name evidence="5" type="ORF">KAK03_19900</name>
</gene>
<dbReference type="PANTHER" id="PTHR33799:SF1">
    <property type="entry name" value="PTS SYSTEM MANNOSE-SPECIFIC EIIAB COMPONENT-RELATED"/>
    <property type="match status" value="1"/>
</dbReference>
<dbReference type="GO" id="GO:0009401">
    <property type="term" value="P:phosphoenolpyruvate-dependent sugar phosphotransferase system"/>
    <property type="evidence" value="ECO:0007669"/>
    <property type="project" value="InterPro"/>
</dbReference>
<dbReference type="Gene3D" id="3.40.50.510">
    <property type="entry name" value="Phosphotransferase system, mannose-type IIA component"/>
    <property type="match status" value="1"/>
</dbReference>
<dbReference type="Proteomes" id="UP000676246">
    <property type="component" value="Unassembled WGS sequence"/>
</dbReference>
<keyword evidence="6" id="KW-1185">Reference proteome</keyword>
<feature type="region of interest" description="Disordered" evidence="2">
    <location>
        <begin position="119"/>
        <end position="148"/>
    </location>
</feature>
<feature type="signal peptide" evidence="3">
    <location>
        <begin position="1"/>
        <end position="20"/>
    </location>
</feature>
<accession>A0A940YDR0</accession>
<evidence type="ECO:0000256" key="3">
    <source>
        <dbReference type="SAM" id="SignalP"/>
    </source>
</evidence>
<dbReference type="PANTHER" id="PTHR33799">
    <property type="entry name" value="PTS PERMEASE-RELATED-RELATED"/>
    <property type="match status" value="1"/>
</dbReference>
<evidence type="ECO:0000256" key="1">
    <source>
        <dbReference type="ARBA" id="ARBA00022679"/>
    </source>
</evidence>
<proteinExistence type="predicted"/>
<comment type="caution">
    <text evidence="5">The sequence shown here is derived from an EMBL/GenBank/DDBJ whole genome shotgun (WGS) entry which is preliminary data.</text>
</comment>
<sequence length="148" mass="15567">MPQLLLLAHAPLASALRSVAAHVFAEHLDQVSALDVPAGWSDTEVEAALRPLLPPGQPTLILTDVFGATPCNTAARVADGVTQRVVAGVNVPMLWRAMAYRNEALDTLVARALSGGGQGVMPVSSHRPQTQSQDLSPAYAASHAHHQQ</sequence>
<evidence type="ECO:0000313" key="5">
    <source>
        <dbReference type="EMBL" id="MBQ0932740.1"/>
    </source>
</evidence>
<feature type="domain" description="PTS EIIA type-4" evidence="4">
    <location>
        <begin position="1"/>
        <end position="120"/>
    </location>
</feature>
<evidence type="ECO:0000256" key="2">
    <source>
        <dbReference type="SAM" id="MobiDB-lite"/>
    </source>
</evidence>
<dbReference type="RefSeq" id="WP_210856450.1">
    <property type="nucleotide sequence ID" value="NZ_JAGQDD010000019.1"/>
</dbReference>
<dbReference type="PROSITE" id="PS51096">
    <property type="entry name" value="PTS_EIIA_TYPE_4"/>
    <property type="match status" value="1"/>
</dbReference>
<evidence type="ECO:0000259" key="4">
    <source>
        <dbReference type="PROSITE" id="PS51096"/>
    </source>
</evidence>
<protein>
    <submittedName>
        <fullName evidence="5">PTS fructose transporter subunit IIA</fullName>
    </submittedName>
</protein>
<feature type="chain" id="PRO_5037674682" evidence="3">
    <location>
        <begin position="21"/>
        <end position="148"/>
    </location>
</feature>
<dbReference type="GO" id="GO:0016020">
    <property type="term" value="C:membrane"/>
    <property type="evidence" value="ECO:0007669"/>
    <property type="project" value="InterPro"/>
</dbReference>
<feature type="compositionally biased region" description="Polar residues" evidence="2">
    <location>
        <begin position="126"/>
        <end position="135"/>
    </location>
</feature>
<dbReference type="InterPro" id="IPR004701">
    <property type="entry name" value="PTS_EIIA_man-typ"/>
</dbReference>
<dbReference type="AlphaFoldDB" id="A0A940YDR0"/>
<reference evidence="5 6" key="1">
    <citation type="submission" date="2021-04" db="EMBL/GenBank/DDBJ databases">
        <title>The genome sequence of Ideonella sp. 3Y2.</title>
        <authorList>
            <person name="Liu Y."/>
        </authorList>
    </citation>
    <scope>NUCLEOTIDE SEQUENCE [LARGE SCALE GENOMIC DNA]</scope>
    <source>
        <strain evidence="5 6">3Y2</strain>
    </source>
</reference>
<name>A0A940YDR0_9BURK</name>
<keyword evidence="1" id="KW-0808">Transferase</keyword>
<organism evidence="5 6">
    <name type="scientific">Ideonella alba</name>
    <dbReference type="NCBI Taxonomy" id="2824118"/>
    <lineage>
        <taxon>Bacteria</taxon>
        <taxon>Pseudomonadati</taxon>
        <taxon>Pseudomonadota</taxon>
        <taxon>Betaproteobacteria</taxon>
        <taxon>Burkholderiales</taxon>
        <taxon>Sphaerotilaceae</taxon>
        <taxon>Ideonella</taxon>
    </lineage>
</organism>
<dbReference type="InterPro" id="IPR036662">
    <property type="entry name" value="PTS_EIIA_man-typ_sf"/>
</dbReference>
<dbReference type="SUPFAM" id="SSF53062">
    <property type="entry name" value="PTS system fructose IIA component-like"/>
    <property type="match status" value="1"/>
</dbReference>
<evidence type="ECO:0000313" key="6">
    <source>
        <dbReference type="Proteomes" id="UP000676246"/>
    </source>
</evidence>